<dbReference type="Proteomes" id="UP000190539">
    <property type="component" value="Unassembled WGS sequence"/>
</dbReference>
<dbReference type="SUPFAM" id="SSF63817">
    <property type="entry name" value="Sortase"/>
    <property type="match status" value="1"/>
</dbReference>
<dbReference type="InterPro" id="IPR005754">
    <property type="entry name" value="Sortase"/>
</dbReference>
<feature type="region of interest" description="Disordered" evidence="2">
    <location>
        <begin position="21"/>
        <end position="42"/>
    </location>
</feature>
<dbReference type="GO" id="GO:0016787">
    <property type="term" value="F:hydrolase activity"/>
    <property type="evidence" value="ECO:0007669"/>
    <property type="project" value="UniProtKB-KW"/>
</dbReference>
<evidence type="ECO:0000313" key="4">
    <source>
        <dbReference type="Proteomes" id="UP000190539"/>
    </source>
</evidence>
<gene>
    <name evidence="3" type="ORF">B1H18_05275</name>
</gene>
<dbReference type="Gene3D" id="2.40.260.10">
    <property type="entry name" value="Sortase"/>
    <property type="match status" value="1"/>
</dbReference>
<dbReference type="EMBL" id="MVFC01000003">
    <property type="protein sequence ID" value="OON81895.1"/>
    <property type="molecule type" value="Genomic_DNA"/>
</dbReference>
<protein>
    <submittedName>
        <fullName evidence="3">Class F sortase</fullName>
    </submittedName>
</protein>
<dbReference type="CDD" id="cd05829">
    <property type="entry name" value="Sortase_F"/>
    <property type="match status" value="1"/>
</dbReference>
<evidence type="ECO:0000256" key="1">
    <source>
        <dbReference type="ARBA" id="ARBA00022801"/>
    </source>
</evidence>
<dbReference type="Pfam" id="PF04203">
    <property type="entry name" value="Sortase"/>
    <property type="match status" value="1"/>
</dbReference>
<keyword evidence="4" id="KW-1185">Reference proteome</keyword>
<dbReference type="AlphaFoldDB" id="A0A1V4AEB7"/>
<evidence type="ECO:0000313" key="3">
    <source>
        <dbReference type="EMBL" id="OON81895.1"/>
    </source>
</evidence>
<dbReference type="NCBIfam" id="NF033748">
    <property type="entry name" value="class_F_sortase"/>
    <property type="match status" value="1"/>
</dbReference>
<keyword evidence="1" id="KW-0378">Hydrolase</keyword>
<reference evidence="3 4" key="1">
    <citation type="submission" date="2017-02" db="EMBL/GenBank/DDBJ databases">
        <title>Draft Genome Sequence of Streptomyces tsukubaensis F601, a Producer of the immunosuppressant tacrolimus FK506.</title>
        <authorList>
            <person name="Zong G."/>
            <person name="Zhong C."/>
            <person name="Fu J."/>
            <person name="Qin R."/>
            <person name="Cao G."/>
        </authorList>
    </citation>
    <scope>NUCLEOTIDE SEQUENCE [LARGE SCALE GENOMIC DNA]</scope>
    <source>
        <strain evidence="3 4">F601</strain>
    </source>
</reference>
<dbReference type="InterPro" id="IPR023365">
    <property type="entry name" value="Sortase_dom-sf"/>
</dbReference>
<proteinExistence type="predicted"/>
<organism evidence="3 4">
    <name type="scientific">Streptomyces tsukubensis</name>
    <dbReference type="NCBI Taxonomy" id="83656"/>
    <lineage>
        <taxon>Bacteria</taxon>
        <taxon>Bacillati</taxon>
        <taxon>Actinomycetota</taxon>
        <taxon>Actinomycetes</taxon>
        <taxon>Kitasatosporales</taxon>
        <taxon>Streptomycetaceae</taxon>
        <taxon>Streptomyces</taxon>
    </lineage>
</organism>
<comment type="caution">
    <text evidence="3">The sequence shown here is derived from an EMBL/GenBank/DDBJ whole genome shotgun (WGS) entry which is preliminary data.</text>
</comment>
<evidence type="ECO:0000256" key="2">
    <source>
        <dbReference type="SAM" id="MobiDB-lite"/>
    </source>
</evidence>
<accession>A0A1V4AEB7</accession>
<dbReference type="InterPro" id="IPR042001">
    <property type="entry name" value="Sortase_F"/>
</dbReference>
<dbReference type="STRING" id="83656.B1H18_05275"/>
<sequence length="192" mass="20299">MFLTLSVTCALVTGVVRACDDPRGTPAAATTGRPGVPPLPRATPTEVSLPGIMVEAPVMELAVRRSGDLETPPLSRPKLVGWYGGGPSPGEKGMSVLVGHRDTRTGPAVFLNLNALRPGAFVDVTRSDRRTAVFTVDAVHTYGKKEFPDDKVYGTTGRPELRLLTCGGTFSHKTGYSANVVVFAHLTAVEKA</sequence>
<name>A0A1V4AEB7_9ACTN</name>